<dbReference type="InterPro" id="IPR023577">
    <property type="entry name" value="CYTH_domain"/>
</dbReference>
<dbReference type="EMBL" id="KY683735">
    <property type="protein sequence ID" value="ASJ80331.1"/>
    <property type="molecule type" value="Genomic_DNA"/>
</dbReference>
<reference evidence="2 3" key="1">
    <citation type="journal article" date="2015" name="Bacteriophage">
        <title>A small-scale experiment of using phage-based probiotic dietary supplement for prevention of E. coli traveler's diarrhea.</title>
        <authorList>
            <person name="Aleshkin A.V."/>
            <person name="Rubalskii E.O."/>
            <person name="Volozhantsev N.V."/>
            <person name="Verevkin V.V."/>
            <person name="Svetoch E.A."/>
            <person name="Kiseleva I.A."/>
            <person name="Bochkareva S.S."/>
            <person name="Borisova O.Y."/>
            <person name="Popova A.V."/>
            <person name="Bogun A.G."/>
            <person name="Afanas'ev S.S."/>
        </authorList>
    </citation>
    <scope>NUCLEOTIDE SEQUENCE [LARGE SCALE GENOMIC DNA]</scope>
</reference>
<name>A0A220NTR9_9CAUD</name>
<feature type="domain" description="CYTH" evidence="1">
    <location>
        <begin position="1"/>
        <end position="198"/>
    </location>
</feature>
<dbReference type="SMART" id="SM01118">
    <property type="entry name" value="CYTH"/>
    <property type="match status" value="1"/>
</dbReference>
<accession>A0A220NTR9</accession>
<protein>
    <recommendedName>
        <fullName evidence="1">CYTH domain-containing protein</fullName>
    </recommendedName>
</protein>
<sequence>MKELELKYYAHSQIGVETICDLWVAMYDGYNIVDRDNILKHEFYYDTEDHALRQKGIYARLDCRKSEIMVKMGDNESGLFNREEMTFSNWDEFVHFIDSLGVNSDYITTIMQVMTYRKSLTLDLGCGIVEMCKDTFYYGKVGEGMGDTAHYELEFELKSGDEKALDIIREMMLEYVGDDLRPSEISKAERGFQLMTKEG</sequence>
<organism evidence="2 3">
    <name type="scientific">Escherichia phage ECD7</name>
    <dbReference type="NCBI Taxonomy" id="1981499"/>
    <lineage>
        <taxon>Viruses</taxon>
        <taxon>Duplodnaviria</taxon>
        <taxon>Heunggongvirae</taxon>
        <taxon>Uroviricota</taxon>
        <taxon>Caudoviricetes</taxon>
        <taxon>Pantevenvirales</taxon>
        <taxon>Straboviridae</taxon>
        <taxon>Krischvirus</taxon>
        <taxon>Krischvirus ecd7</taxon>
    </lineage>
</organism>
<dbReference type="Gene3D" id="2.40.320.10">
    <property type="entry name" value="Hypothetical Protein Pfu-838710-001"/>
    <property type="match status" value="1"/>
</dbReference>
<keyword evidence="3" id="KW-1185">Reference proteome</keyword>
<evidence type="ECO:0000259" key="1">
    <source>
        <dbReference type="PROSITE" id="PS51707"/>
    </source>
</evidence>
<dbReference type="Pfam" id="PF01928">
    <property type="entry name" value="CYTH"/>
    <property type="match status" value="1"/>
</dbReference>
<gene>
    <name evidence="2" type="ORF">ECD7_00239</name>
</gene>
<dbReference type="PROSITE" id="PS51707">
    <property type="entry name" value="CYTH"/>
    <property type="match status" value="1"/>
</dbReference>
<dbReference type="Proteomes" id="UP000223392">
    <property type="component" value="Segment"/>
</dbReference>
<dbReference type="InterPro" id="IPR033469">
    <property type="entry name" value="CYTH-like_dom_sf"/>
</dbReference>
<proteinExistence type="predicted"/>
<evidence type="ECO:0000313" key="3">
    <source>
        <dbReference type="Proteomes" id="UP000223392"/>
    </source>
</evidence>
<evidence type="ECO:0000313" key="2">
    <source>
        <dbReference type="EMBL" id="ASJ80331.1"/>
    </source>
</evidence>
<dbReference type="SUPFAM" id="SSF55154">
    <property type="entry name" value="CYTH-like phosphatases"/>
    <property type="match status" value="1"/>
</dbReference>